<proteinExistence type="predicted"/>
<organism evidence="1">
    <name type="scientific">Arundo donax</name>
    <name type="common">Giant reed</name>
    <name type="synonym">Donax arundinaceus</name>
    <dbReference type="NCBI Taxonomy" id="35708"/>
    <lineage>
        <taxon>Eukaryota</taxon>
        <taxon>Viridiplantae</taxon>
        <taxon>Streptophyta</taxon>
        <taxon>Embryophyta</taxon>
        <taxon>Tracheophyta</taxon>
        <taxon>Spermatophyta</taxon>
        <taxon>Magnoliopsida</taxon>
        <taxon>Liliopsida</taxon>
        <taxon>Poales</taxon>
        <taxon>Poaceae</taxon>
        <taxon>PACMAD clade</taxon>
        <taxon>Arundinoideae</taxon>
        <taxon>Arundineae</taxon>
        <taxon>Arundo</taxon>
    </lineage>
</organism>
<evidence type="ECO:0000313" key="1">
    <source>
        <dbReference type="EMBL" id="JAD92075.1"/>
    </source>
</evidence>
<sequence length="66" mass="7730">MLSERQMLSDDDNAPIRRNCESNDFLARKLCVTFVRSRQSMQVDLTTPICSNKISPLEFIRKYPCF</sequence>
<protein>
    <submittedName>
        <fullName evidence="1">Uncharacterized protein</fullName>
    </submittedName>
</protein>
<name>A0A0A9E2F2_ARUDO</name>
<reference evidence="1" key="2">
    <citation type="journal article" date="2015" name="Data Brief">
        <title>Shoot transcriptome of the giant reed, Arundo donax.</title>
        <authorList>
            <person name="Barrero R.A."/>
            <person name="Guerrero F.D."/>
            <person name="Moolhuijzen P."/>
            <person name="Goolsby J.A."/>
            <person name="Tidwell J."/>
            <person name="Bellgard S.E."/>
            <person name="Bellgard M.I."/>
        </authorList>
    </citation>
    <scope>NUCLEOTIDE SEQUENCE</scope>
    <source>
        <tissue evidence="1">Shoot tissue taken approximately 20 cm above the soil surface</tissue>
    </source>
</reference>
<dbReference type="EMBL" id="GBRH01205820">
    <property type="protein sequence ID" value="JAD92075.1"/>
    <property type="molecule type" value="Transcribed_RNA"/>
</dbReference>
<accession>A0A0A9E2F2</accession>
<reference evidence="1" key="1">
    <citation type="submission" date="2014-09" db="EMBL/GenBank/DDBJ databases">
        <authorList>
            <person name="Magalhaes I.L.F."/>
            <person name="Oliveira U."/>
            <person name="Santos F.R."/>
            <person name="Vidigal T.H.D.A."/>
            <person name="Brescovit A.D."/>
            <person name="Santos A.J."/>
        </authorList>
    </citation>
    <scope>NUCLEOTIDE SEQUENCE</scope>
    <source>
        <tissue evidence="1">Shoot tissue taken approximately 20 cm above the soil surface</tissue>
    </source>
</reference>
<dbReference type="AlphaFoldDB" id="A0A0A9E2F2"/>